<feature type="transmembrane region" description="Helical" evidence="6">
    <location>
        <begin position="42"/>
        <end position="61"/>
    </location>
</feature>
<keyword evidence="3 6" id="KW-0812">Transmembrane</keyword>
<organism evidence="7 8">
    <name type="scientific">Turnera subulata</name>
    <dbReference type="NCBI Taxonomy" id="218843"/>
    <lineage>
        <taxon>Eukaryota</taxon>
        <taxon>Viridiplantae</taxon>
        <taxon>Streptophyta</taxon>
        <taxon>Embryophyta</taxon>
        <taxon>Tracheophyta</taxon>
        <taxon>Spermatophyta</taxon>
        <taxon>Magnoliopsida</taxon>
        <taxon>eudicotyledons</taxon>
        <taxon>Gunneridae</taxon>
        <taxon>Pentapetalae</taxon>
        <taxon>rosids</taxon>
        <taxon>fabids</taxon>
        <taxon>Malpighiales</taxon>
        <taxon>Passifloraceae</taxon>
        <taxon>Turnera</taxon>
    </lineage>
</organism>
<comment type="similarity">
    <text evidence="2">Belongs to the tetraspanin (TM4SF) family.</text>
</comment>
<evidence type="ECO:0000256" key="1">
    <source>
        <dbReference type="ARBA" id="ARBA00004141"/>
    </source>
</evidence>
<evidence type="ECO:0000313" key="7">
    <source>
        <dbReference type="EMBL" id="KAJ4843581.1"/>
    </source>
</evidence>
<evidence type="ECO:0000256" key="6">
    <source>
        <dbReference type="SAM" id="Phobius"/>
    </source>
</evidence>
<reference evidence="7" key="2">
    <citation type="journal article" date="2023" name="Plants (Basel)">
        <title>Annotation of the Turnera subulata (Passifloraceae) Draft Genome Reveals the S-Locus Evolved after the Divergence of Turneroideae from Passifloroideae in a Stepwise Manner.</title>
        <authorList>
            <person name="Henning P.M."/>
            <person name="Roalson E.H."/>
            <person name="Mir W."/>
            <person name="McCubbin A.G."/>
            <person name="Shore J.S."/>
        </authorList>
    </citation>
    <scope>NUCLEOTIDE SEQUENCE</scope>
    <source>
        <strain evidence="7">F60SS</strain>
    </source>
</reference>
<keyword evidence="8" id="KW-1185">Reference proteome</keyword>
<dbReference type="GO" id="GO:0016020">
    <property type="term" value="C:membrane"/>
    <property type="evidence" value="ECO:0007669"/>
    <property type="project" value="UniProtKB-SubCell"/>
</dbReference>
<dbReference type="InterPro" id="IPR018499">
    <property type="entry name" value="Tetraspanin/Peripherin"/>
</dbReference>
<sequence>MAQRSNCILAFLSALTTFISIIILGFAIVGSATCLEFLTTPSIVLGSLLFIISIIGLVGACRSVTWLIGLYIVTVCFIIIILFSFAIFTYRVSLKGAGQDLPGKAYKEYRLGTYSKWLEKRVEDGKTWNGLKKCYVVQKNVCPLYARRYWYDTAEKFYTRYLDSLQSGCCKPSNDCGFTYVKPTFWKKEATNSTNPDCFTWDNQRNTLCVNCNSCKAGVVDALKFISRGFAMLITGSCVVLSIVVGVAFFAFAKSMRDANVQRFPN</sequence>
<gene>
    <name evidence="7" type="ORF">Tsubulata_040734</name>
</gene>
<dbReference type="Pfam" id="PF00335">
    <property type="entry name" value="Tetraspanin"/>
    <property type="match status" value="1"/>
</dbReference>
<evidence type="ECO:0000256" key="2">
    <source>
        <dbReference type="ARBA" id="ARBA00006840"/>
    </source>
</evidence>
<dbReference type="OrthoDB" id="1738864at2759"/>
<dbReference type="InterPro" id="IPR044991">
    <property type="entry name" value="TET_plant"/>
</dbReference>
<dbReference type="AlphaFoldDB" id="A0A9Q0G5L8"/>
<evidence type="ECO:0008006" key="9">
    <source>
        <dbReference type="Google" id="ProtNLM"/>
    </source>
</evidence>
<comment type="subcellular location">
    <subcellularLocation>
        <location evidence="1">Membrane</location>
        <topology evidence="1">Multi-pass membrane protein</topology>
    </subcellularLocation>
</comment>
<feature type="transmembrane region" description="Helical" evidence="6">
    <location>
        <begin position="230"/>
        <end position="253"/>
    </location>
</feature>
<dbReference type="PANTHER" id="PTHR32191">
    <property type="entry name" value="TETRASPANIN-8-RELATED"/>
    <property type="match status" value="1"/>
</dbReference>
<evidence type="ECO:0000313" key="8">
    <source>
        <dbReference type="Proteomes" id="UP001141552"/>
    </source>
</evidence>
<feature type="transmembrane region" description="Helical" evidence="6">
    <location>
        <begin position="7"/>
        <end position="30"/>
    </location>
</feature>
<evidence type="ECO:0000256" key="5">
    <source>
        <dbReference type="ARBA" id="ARBA00023136"/>
    </source>
</evidence>
<feature type="transmembrane region" description="Helical" evidence="6">
    <location>
        <begin position="68"/>
        <end position="90"/>
    </location>
</feature>
<protein>
    <recommendedName>
        <fullName evidence="9">Tetraspanin</fullName>
    </recommendedName>
</protein>
<proteinExistence type="inferred from homology"/>
<dbReference type="Proteomes" id="UP001141552">
    <property type="component" value="Unassembled WGS sequence"/>
</dbReference>
<evidence type="ECO:0000256" key="3">
    <source>
        <dbReference type="ARBA" id="ARBA00022692"/>
    </source>
</evidence>
<dbReference type="EMBL" id="JAKUCV010002201">
    <property type="protein sequence ID" value="KAJ4843581.1"/>
    <property type="molecule type" value="Genomic_DNA"/>
</dbReference>
<evidence type="ECO:0000256" key="4">
    <source>
        <dbReference type="ARBA" id="ARBA00022989"/>
    </source>
</evidence>
<keyword evidence="5 6" id="KW-0472">Membrane</keyword>
<comment type="caution">
    <text evidence="7">The sequence shown here is derived from an EMBL/GenBank/DDBJ whole genome shotgun (WGS) entry which is preliminary data.</text>
</comment>
<dbReference type="GO" id="GO:0009734">
    <property type="term" value="P:auxin-activated signaling pathway"/>
    <property type="evidence" value="ECO:0007669"/>
    <property type="project" value="InterPro"/>
</dbReference>
<accession>A0A9Q0G5L8</accession>
<reference evidence="7" key="1">
    <citation type="submission" date="2022-02" db="EMBL/GenBank/DDBJ databases">
        <authorList>
            <person name="Henning P.M."/>
            <person name="McCubbin A.G."/>
            <person name="Shore J.S."/>
        </authorList>
    </citation>
    <scope>NUCLEOTIDE SEQUENCE</scope>
    <source>
        <strain evidence="7">F60SS</strain>
        <tissue evidence="7">Leaves</tissue>
    </source>
</reference>
<keyword evidence="4 6" id="KW-1133">Transmembrane helix</keyword>
<name>A0A9Q0G5L8_9ROSI</name>